<sequence>MRSIDRRSGESVRIIDLNKNGSEHDQDSSNLLQNEAFARLGTLIDRQLADLAKAHFVPPSGKELTYLRSHQSILIEGGRGSGKTTFLLNALHGLAGVTNIWANDLSRNLHVLPVIDPTLIETKEHIIIVIISLIDAALDDLRSAPDADRSKVDEARTEMAEGLGLLDGIGKATPFGEEWEDATWIMSRGLRKAAKGRLFEVKFQKYIYEALKVLNKTAFVLAFDDVDTNFELGRTILETIRKYLTSPQLVLMISGDLELYGRLVRRNIYDTFGDAIMKYDPSVIRNDRTGTSDAIRELEEQYLLKIVPPQNRIAMLSLGGILQTVSADEIGVIPSGGVKQEPLQQWASIHLRRLLLEKKISSEGKSTVHPFFELISREHLRLVIGYLRALGNQNTIFARRAIFTVFETRLRLAGIDPLELAHATSNDVLLITFRWLVSRDEPVSLGRFSVPSNADDGIVIHCLALAIAQSLEGSPTGCLKTLLTLNLPISMMQRGRYTQQKVRKAMLEFIWDDASPDLLNVAGRIGSIARLNSGDSRASNIGNMEASCFGSVGTKKTETRTSILKQMFEVSKTPQGGIKSVSELDTNMKPKDPAFSAQGWVRNLMKDATIAQMSANRGIVWFSLDDLIGRCGPFGSLLDLISYDRFNYRGEQHSSVSALSLLAAITKILAAEDIHNLDAIALTSIIPAFVPGDETSAIGQLPPEDEPLADDEDDADAPQANASTEFTEFLESLKAWHQFSRQYAQGGSLSDVTMAELSPSNLSRISERIHDQLVALDDEVTAKWKTGHILHRQITNVLHALLASTSGITGRLEAPKSSDRPFVHALRRVKSDQASAFHPLAAIIISCPLVWAFLNPDEHYAASGSTTDFLRKEVTIALNEFQISKGSNEVPFDSKWLEPPTISIAIGRANAANPRIVKQNGFFDLLNVVPRYYPTVRR</sequence>
<protein>
    <recommendedName>
        <fullName evidence="4">KAP NTPase domain-containing protein</fullName>
    </recommendedName>
</protein>
<organism evidence="2 3">
    <name type="scientific">Acetobacter pasteurianus</name>
    <name type="common">Acetobacter turbidans</name>
    <dbReference type="NCBI Taxonomy" id="438"/>
    <lineage>
        <taxon>Bacteria</taxon>
        <taxon>Pseudomonadati</taxon>
        <taxon>Pseudomonadota</taxon>
        <taxon>Alphaproteobacteria</taxon>
        <taxon>Acetobacterales</taxon>
        <taxon>Acetobacteraceae</taxon>
        <taxon>Acetobacter</taxon>
    </lineage>
</organism>
<evidence type="ECO:0000256" key="1">
    <source>
        <dbReference type="SAM" id="MobiDB-lite"/>
    </source>
</evidence>
<evidence type="ECO:0000313" key="2">
    <source>
        <dbReference type="EMBL" id="OAZ62930.1"/>
    </source>
</evidence>
<proteinExistence type="predicted"/>
<evidence type="ECO:0008006" key="4">
    <source>
        <dbReference type="Google" id="ProtNLM"/>
    </source>
</evidence>
<dbReference type="PATRIC" id="fig|438.15.peg.2887"/>
<reference evidence="2 3" key="1">
    <citation type="submission" date="2016-05" db="EMBL/GenBank/DDBJ databases">
        <title>Genome sequencing of Acetobacter pasteurianus strain SRCM100623.</title>
        <authorList>
            <person name="Song Y.R."/>
        </authorList>
    </citation>
    <scope>NUCLEOTIDE SEQUENCE [LARGE SCALE GENOMIC DNA]</scope>
    <source>
        <strain evidence="2 3">SRCM100623</strain>
    </source>
</reference>
<evidence type="ECO:0000313" key="3">
    <source>
        <dbReference type="Proteomes" id="UP000093796"/>
    </source>
</evidence>
<name>A0A1A0CJJ6_ACEPA</name>
<comment type="caution">
    <text evidence="2">The sequence shown here is derived from an EMBL/GenBank/DDBJ whole genome shotgun (WGS) entry which is preliminary data.</text>
</comment>
<accession>A0A1A0CJJ6</accession>
<gene>
    <name evidence="2" type="ORF">SRCM100623_02605</name>
</gene>
<dbReference type="AlphaFoldDB" id="A0A1A0CJJ6"/>
<dbReference type="EMBL" id="LYUD01000151">
    <property type="protein sequence ID" value="OAZ62930.1"/>
    <property type="molecule type" value="Genomic_DNA"/>
</dbReference>
<feature type="region of interest" description="Disordered" evidence="1">
    <location>
        <begin position="696"/>
        <end position="718"/>
    </location>
</feature>
<dbReference type="SUPFAM" id="SSF52540">
    <property type="entry name" value="P-loop containing nucleoside triphosphate hydrolases"/>
    <property type="match status" value="1"/>
</dbReference>
<feature type="compositionally biased region" description="Acidic residues" evidence="1">
    <location>
        <begin position="703"/>
        <end position="716"/>
    </location>
</feature>
<dbReference type="Proteomes" id="UP000093796">
    <property type="component" value="Unassembled WGS sequence"/>
</dbReference>
<dbReference type="InterPro" id="IPR027417">
    <property type="entry name" value="P-loop_NTPase"/>
</dbReference>